<sequence>MSSFNQWDIVSGVGVTALGVAAARALETHRSGALVTDPYASAFVEAADAPVPLPSHPRDLDSQAWKGDTVWMSMATYVAVRSRFFDDFFARATADGIGQAVLLAAGLDTRAFRLDWPAGCRLFEVDQPRVLEFKDTVLGEQQAQARCDRRAVAVDLRDDWAAALHDAGFDTTRPTAWLAEGLLPYLPADAENNLFATIHRLSAPGSRIAVEHVDTQSLGMFDEEEMTQAGQQMGVDISTLLHNEDKEHPERVLTGLGWTARSDTAQQTARRYGRELDGTMGRNGGKLEYITASR</sequence>
<dbReference type="InterPro" id="IPR029063">
    <property type="entry name" value="SAM-dependent_MTases_sf"/>
</dbReference>
<dbReference type="GO" id="GO:0008168">
    <property type="term" value="F:methyltransferase activity"/>
    <property type="evidence" value="ECO:0007669"/>
    <property type="project" value="UniProtKB-KW"/>
</dbReference>
<keyword evidence="3 6" id="KW-0489">Methyltransferase</keyword>
<evidence type="ECO:0000256" key="1">
    <source>
        <dbReference type="ARBA" id="ARBA00003907"/>
    </source>
</evidence>
<name>A0ABT6VYD7_9ACTN</name>
<accession>A0ABT6VYD7</accession>
<dbReference type="SUPFAM" id="SSF53335">
    <property type="entry name" value="S-adenosyl-L-methionine-dependent methyltransferases"/>
    <property type="match status" value="1"/>
</dbReference>
<gene>
    <name evidence="7" type="ORF">POF43_012355</name>
</gene>
<dbReference type="Proteomes" id="UP001156398">
    <property type="component" value="Unassembled WGS sequence"/>
</dbReference>
<evidence type="ECO:0000313" key="7">
    <source>
        <dbReference type="EMBL" id="MDI5963494.1"/>
    </source>
</evidence>
<protein>
    <recommendedName>
        <fullName evidence="6">S-adenosyl-L-methionine-dependent methyltransferase</fullName>
        <ecNumber evidence="6">2.1.1.-</ecNumber>
    </recommendedName>
</protein>
<dbReference type="PANTHER" id="PTHR43619:SF2">
    <property type="entry name" value="S-ADENOSYL-L-METHIONINE-DEPENDENT METHYLTRANSFERASES SUPERFAMILY PROTEIN"/>
    <property type="match status" value="1"/>
</dbReference>
<comment type="caution">
    <text evidence="7">The sequence shown here is derived from an EMBL/GenBank/DDBJ whole genome shotgun (WGS) entry which is preliminary data.</text>
</comment>
<evidence type="ECO:0000256" key="2">
    <source>
        <dbReference type="ARBA" id="ARBA00008138"/>
    </source>
</evidence>
<organism evidence="7 8">
    <name type="scientific">Streptantibioticus silvisoli</name>
    <dbReference type="NCBI Taxonomy" id="2705255"/>
    <lineage>
        <taxon>Bacteria</taxon>
        <taxon>Bacillati</taxon>
        <taxon>Actinomycetota</taxon>
        <taxon>Actinomycetes</taxon>
        <taxon>Kitasatosporales</taxon>
        <taxon>Streptomycetaceae</taxon>
        <taxon>Streptantibioticus</taxon>
    </lineage>
</organism>
<evidence type="ECO:0000256" key="6">
    <source>
        <dbReference type="RuleBase" id="RU362030"/>
    </source>
</evidence>
<comment type="function">
    <text evidence="1 6">Exhibits S-adenosyl-L-methionine-dependent methyltransferase activity.</text>
</comment>
<dbReference type="NCBIfam" id="TIGR00027">
    <property type="entry name" value="mthyl_TIGR00027"/>
    <property type="match status" value="1"/>
</dbReference>
<dbReference type="EMBL" id="JAAGKO020000014">
    <property type="protein sequence ID" value="MDI5963494.1"/>
    <property type="molecule type" value="Genomic_DNA"/>
</dbReference>
<dbReference type="InterPro" id="IPR007213">
    <property type="entry name" value="Ppm1/Ppm2/Tcmp"/>
</dbReference>
<dbReference type="EC" id="2.1.1.-" evidence="6"/>
<keyword evidence="4" id="KW-0808">Transferase</keyword>
<dbReference type="InterPro" id="IPR011610">
    <property type="entry name" value="SAM_mthyl_Trfase_ML2640-like"/>
</dbReference>
<keyword evidence="5 6" id="KW-0949">S-adenosyl-L-methionine</keyword>
<dbReference type="RefSeq" id="WP_271325490.1">
    <property type="nucleotide sequence ID" value="NZ_JAAGKO020000014.1"/>
</dbReference>
<keyword evidence="8" id="KW-1185">Reference proteome</keyword>
<evidence type="ECO:0000256" key="4">
    <source>
        <dbReference type="ARBA" id="ARBA00022679"/>
    </source>
</evidence>
<dbReference type="Pfam" id="PF04072">
    <property type="entry name" value="LCM"/>
    <property type="match status" value="1"/>
</dbReference>
<dbReference type="GO" id="GO:0032259">
    <property type="term" value="P:methylation"/>
    <property type="evidence" value="ECO:0007669"/>
    <property type="project" value="UniProtKB-KW"/>
</dbReference>
<reference evidence="7 8" key="1">
    <citation type="submission" date="2023-05" db="EMBL/GenBank/DDBJ databases">
        <title>Streptantibioticus silvisoli sp. nov., acidotolerant actinomycetes 1 from pine litter.</title>
        <authorList>
            <person name="Swiecimska M."/>
            <person name="Golinska P."/>
            <person name="Sangal V."/>
            <person name="Wachnowicz B."/>
            <person name="Goodfellow M."/>
        </authorList>
    </citation>
    <scope>NUCLEOTIDE SEQUENCE [LARGE SCALE GENOMIC DNA]</scope>
    <source>
        <strain evidence="7 8">SL54</strain>
    </source>
</reference>
<comment type="similarity">
    <text evidence="2 6">Belongs to the UPF0677 family.</text>
</comment>
<evidence type="ECO:0000313" key="8">
    <source>
        <dbReference type="Proteomes" id="UP001156398"/>
    </source>
</evidence>
<evidence type="ECO:0000256" key="3">
    <source>
        <dbReference type="ARBA" id="ARBA00022603"/>
    </source>
</evidence>
<dbReference type="Gene3D" id="3.40.50.150">
    <property type="entry name" value="Vaccinia Virus protein VP39"/>
    <property type="match status" value="1"/>
</dbReference>
<dbReference type="PANTHER" id="PTHR43619">
    <property type="entry name" value="S-ADENOSYL-L-METHIONINE-DEPENDENT METHYLTRANSFERASE YKTD-RELATED"/>
    <property type="match status" value="1"/>
</dbReference>
<evidence type="ECO:0000256" key="5">
    <source>
        <dbReference type="ARBA" id="ARBA00022691"/>
    </source>
</evidence>
<proteinExistence type="inferred from homology"/>